<evidence type="ECO:0000313" key="2">
    <source>
        <dbReference type="Proteomes" id="UP001055303"/>
    </source>
</evidence>
<name>A0ABQ4RR87_9HYPH</name>
<reference evidence="1" key="2">
    <citation type="submission" date="2021-08" db="EMBL/GenBank/DDBJ databases">
        <authorList>
            <person name="Tani A."/>
            <person name="Ola A."/>
            <person name="Ogura Y."/>
            <person name="Katsura K."/>
            <person name="Hayashi T."/>
        </authorList>
    </citation>
    <scope>NUCLEOTIDE SEQUENCE</scope>
    <source>
        <strain evidence="1">DSM 22415</strain>
    </source>
</reference>
<sequence>MRTMRALGSENHEVPDSRERGEFAVVEELRIETCRGDEGIGIATEFGEGDADPLQNLTTLRRSAFQRHIRFFQLTR</sequence>
<comment type="caution">
    <text evidence="1">The sequence shown here is derived from an EMBL/GenBank/DDBJ whole genome shotgun (WGS) entry which is preliminary data.</text>
</comment>
<reference evidence="1" key="1">
    <citation type="journal article" date="2021" name="Front. Microbiol.">
        <title>Comprehensive Comparative Genomics and Phenotyping of Methylobacterium Species.</title>
        <authorList>
            <person name="Alessa O."/>
            <person name="Ogura Y."/>
            <person name="Fujitani Y."/>
            <person name="Takami H."/>
            <person name="Hayashi T."/>
            <person name="Sahin N."/>
            <person name="Tani A."/>
        </authorList>
    </citation>
    <scope>NUCLEOTIDE SEQUENCE</scope>
    <source>
        <strain evidence="1">DSM 22415</strain>
    </source>
</reference>
<keyword evidence="2" id="KW-1185">Reference proteome</keyword>
<gene>
    <name evidence="1" type="ORF">IFDJLNFL_5473</name>
</gene>
<evidence type="ECO:0000313" key="1">
    <source>
        <dbReference type="EMBL" id="GJD59544.1"/>
    </source>
</evidence>
<accession>A0ABQ4RR87</accession>
<protein>
    <submittedName>
        <fullName evidence="1">Uncharacterized protein</fullName>
    </submittedName>
</protein>
<dbReference type="EMBL" id="BPQI01000224">
    <property type="protein sequence ID" value="GJD59544.1"/>
    <property type="molecule type" value="Genomic_DNA"/>
</dbReference>
<proteinExistence type="predicted"/>
<organism evidence="1 2">
    <name type="scientific">Methylobacterium dankookense</name>
    <dbReference type="NCBI Taxonomy" id="560405"/>
    <lineage>
        <taxon>Bacteria</taxon>
        <taxon>Pseudomonadati</taxon>
        <taxon>Pseudomonadota</taxon>
        <taxon>Alphaproteobacteria</taxon>
        <taxon>Hyphomicrobiales</taxon>
        <taxon>Methylobacteriaceae</taxon>
        <taxon>Methylobacterium</taxon>
    </lineage>
</organism>
<dbReference type="Proteomes" id="UP001055303">
    <property type="component" value="Unassembled WGS sequence"/>
</dbReference>